<evidence type="ECO:0000256" key="6">
    <source>
        <dbReference type="ARBA" id="ARBA00023242"/>
    </source>
</evidence>
<evidence type="ECO:0000256" key="5">
    <source>
        <dbReference type="ARBA" id="ARBA00022833"/>
    </source>
</evidence>
<feature type="domain" description="C2H2-type" evidence="8">
    <location>
        <begin position="356"/>
        <end position="383"/>
    </location>
</feature>
<evidence type="ECO:0000256" key="7">
    <source>
        <dbReference type="PROSITE-ProRule" id="PRU00042"/>
    </source>
</evidence>
<dbReference type="InterPro" id="IPR013087">
    <property type="entry name" value="Znf_C2H2_type"/>
</dbReference>
<dbReference type="FunFam" id="3.30.160.60:FF:003017">
    <property type="entry name" value="Si:cabz01054396.2"/>
    <property type="match status" value="1"/>
</dbReference>
<evidence type="ECO:0000313" key="10">
    <source>
        <dbReference type="Proteomes" id="UP000789390"/>
    </source>
</evidence>
<dbReference type="GO" id="GO:0008270">
    <property type="term" value="F:zinc ion binding"/>
    <property type="evidence" value="ECO:0007669"/>
    <property type="project" value="UniProtKB-KW"/>
</dbReference>
<evidence type="ECO:0000256" key="2">
    <source>
        <dbReference type="ARBA" id="ARBA00022723"/>
    </source>
</evidence>
<evidence type="ECO:0000259" key="8">
    <source>
        <dbReference type="PROSITE" id="PS50157"/>
    </source>
</evidence>
<dbReference type="Proteomes" id="UP000789390">
    <property type="component" value="Unassembled WGS sequence"/>
</dbReference>
<evidence type="ECO:0000256" key="1">
    <source>
        <dbReference type="ARBA" id="ARBA00004123"/>
    </source>
</evidence>
<keyword evidence="6" id="KW-0539">Nucleus</keyword>
<dbReference type="PROSITE" id="PS00028">
    <property type="entry name" value="ZINC_FINGER_C2H2_1"/>
    <property type="match status" value="5"/>
</dbReference>
<dbReference type="OrthoDB" id="6338602at2759"/>
<reference evidence="9" key="1">
    <citation type="submission" date="2021-11" db="EMBL/GenBank/DDBJ databases">
        <authorList>
            <person name="Schell T."/>
        </authorList>
    </citation>
    <scope>NUCLEOTIDE SEQUENCE</scope>
    <source>
        <strain evidence="9">M5</strain>
    </source>
</reference>
<dbReference type="Pfam" id="PF12874">
    <property type="entry name" value="zf-met"/>
    <property type="match status" value="1"/>
</dbReference>
<feature type="domain" description="C2H2-type" evidence="8">
    <location>
        <begin position="328"/>
        <end position="355"/>
    </location>
</feature>
<evidence type="ECO:0000256" key="3">
    <source>
        <dbReference type="ARBA" id="ARBA00022737"/>
    </source>
</evidence>
<dbReference type="PROSITE" id="PS50157">
    <property type="entry name" value="ZINC_FINGER_C2H2_2"/>
    <property type="match status" value="6"/>
</dbReference>
<dbReference type="PANTHER" id="PTHR16515:SF49">
    <property type="entry name" value="GASTRULA ZINC FINGER PROTEIN XLCGF49.1-LIKE-RELATED"/>
    <property type="match status" value="1"/>
</dbReference>
<dbReference type="SMART" id="SM00355">
    <property type="entry name" value="ZnF_C2H2"/>
    <property type="match status" value="6"/>
</dbReference>
<organism evidence="9 10">
    <name type="scientific">Daphnia galeata</name>
    <dbReference type="NCBI Taxonomy" id="27404"/>
    <lineage>
        <taxon>Eukaryota</taxon>
        <taxon>Metazoa</taxon>
        <taxon>Ecdysozoa</taxon>
        <taxon>Arthropoda</taxon>
        <taxon>Crustacea</taxon>
        <taxon>Branchiopoda</taxon>
        <taxon>Diplostraca</taxon>
        <taxon>Cladocera</taxon>
        <taxon>Anomopoda</taxon>
        <taxon>Daphniidae</taxon>
        <taxon>Daphnia</taxon>
    </lineage>
</organism>
<comment type="subcellular location">
    <subcellularLocation>
        <location evidence="1">Nucleus</location>
    </subcellularLocation>
</comment>
<dbReference type="GO" id="GO:0010468">
    <property type="term" value="P:regulation of gene expression"/>
    <property type="evidence" value="ECO:0007669"/>
    <property type="project" value="TreeGrafter"/>
</dbReference>
<feature type="domain" description="C2H2-type" evidence="8">
    <location>
        <begin position="300"/>
        <end position="327"/>
    </location>
</feature>
<feature type="domain" description="C2H2-type" evidence="8">
    <location>
        <begin position="385"/>
        <end position="412"/>
    </location>
</feature>
<dbReference type="SUPFAM" id="SSF57667">
    <property type="entry name" value="beta-beta-alpha zinc fingers"/>
    <property type="match status" value="3"/>
</dbReference>
<sequence>MGSCEGLEILGVLKTAQEGKQMVLQLKPSIETPAWEPCGFCDFKLDSDRPIDKLQSSKETEHSHAIQGVFSFIPSKNQWTLTFSNCDKEEERENVGKPTSTCEMVKNDITINRQKNLQLQYEVDGKVFELRSTFSPKKPRNVESSNNNFVSPTKTITQPTKAIEFVIENKKYSTSSANTKPFEETIGVGEERSALEASLELLQVKLMDKCIIPDQIGCGPDTSTFLQNMRELAKLVTPSGQNPFKCDQCEEEYSSYFPYIEHVFKHFGTRPYICNVCQASFQTRAVMRHHLDMHGGKAPFECEFCGKKFRNSCHMKQHRMRHTGERPHNCPFCEKTFAHKNVLKIHLQVHTGEKPCCCDLCGKLFREPHRLACHLATHYRSSKSLDCTACGKSFKTSGMLKLHEAKRCNNKFPADLERETGDQGLETLQNVAYIENIDEAHFLDTDHEVTIIEAESLEVLPVNTYIVEPSGVGPMLVQFSIDQDDVQEIPSLDESLNS</sequence>
<dbReference type="PANTHER" id="PTHR16515">
    <property type="entry name" value="PR DOMAIN ZINC FINGER PROTEIN"/>
    <property type="match status" value="1"/>
</dbReference>
<dbReference type="EMBL" id="CAKKLH010000277">
    <property type="protein sequence ID" value="CAH0107659.1"/>
    <property type="molecule type" value="Genomic_DNA"/>
</dbReference>
<comment type="caution">
    <text evidence="9">The sequence shown here is derived from an EMBL/GenBank/DDBJ whole genome shotgun (WGS) entry which is preliminary data.</text>
</comment>
<feature type="domain" description="C2H2-type" evidence="8">
    <location>
        <begin position="244"/>
        <end position="271"/>
    </location>
</feature>
<dbReference type="InterPro" id="IPR050331">
    <property type="entry name" value="Zinc_finger"/>
</dbReference>
<keyword evidence="5" id="KW-0862">Zinc</keyword>
<keyword evidence="3" id="KW-0677">Repeat</keyword>
<gene>
    <name evidence="9" type="ORF">DGAL_LOCUS10979</name>
</gene>
<proteinExistence type="predicted"/>
<dbReference type="GO" id="GO:0005634">
    <property type="term" value="C:nucleus"/>
    <property type="evidence" value="ECO:0007669"/>
    <property type="project" value="UniProtKB-SubCell"/>
</dbReference>
<keyword evidence="2" id="KW-0479">Metal-binding</keyword>
<dbReference type="AlphaFoldDB" id="A0A8J2RN23"/>
<evidence type="ECO:0000313" key="9">
    <source>
        <dbReference type="EMBL" id="CAH0107659.1"/>
    </source>
</evidence>
<feature type="domain" description="C2H2-type" evidence="8">
    <location>
        <begin position="272"/>
        <end position="299"/>
    </location>
</feature>
<name>A0A8J2RN23_9CRUS</name>
<dbReference type="Gene3D" id="3.30.160.60">
    <property type="entry name" value="Classic Zinc Finger"/>
    <property type="match status" value="4"/>
</dbReference>
<evidence type="ECO:0000256" key="4">
    <source>
        <dbReference type="ARBA" id="ARBA00022771"/>
    </source>
</evidence>
<accession>A0A8J2RN23</accession>
<dbReference type="InterPro" id="IPR036236">
    <property type="entry name" value="Znf_C2H2_sf"/>
</dbReference>
<protein>
    <recommendedName>
        <fullName evidence="8">C2H2-type domain-containing protein</fullName>
    </recommendedName>
</protein>
<keyword evidence="4 7" id="KW-0863">Zinc-finger</keyword>
<keyword evidence="10" id="KW-1185">Reference proteome</keyword>